<dbReference type="SUPFAM" id="SSF53335">
    <property type="entry name" value="S-adenosyl-L-methionine-dependent methyltransferases"/>
    <property type="match status" value="1"/>
</dbReference>
<dbReference type="GO" id="GO:0032259">
    <property type="term" value="P:methylation"/>
    <property type="evidence" value="ECO:0007669"/>
    <property type="project" value="UniProtKB-KW"/>
</dbReference>
<keyword evidence="2" id="KW-0808">Transferase</keyword>
<dbReference type="STRING" id="1122169.Lsha_0623"/>
<gene>
    <name evidence="2" type="ORF">Lsha_0623</name>
</gene>
<evidence type="ECO:0000313" key="3">
    <source>
        <dbReference type="Proteomes" id="UP000054600"/>
    </source>
</evidence>
<organism evidence="2 3">
    <name type="scientific">Legionella shakespearei DSM 23087</name>
    <dbReference type="NCBI Taxonomy" id="1122169"/>
    <lineage>
        <taxon>Bacteria</taxon>
        <taxon>Pseudomonadati</taxon>
        <taxon>Pseudomonadota</taxon>
        <taxon>Gammaproteobacteria</taxon>
        <taxon>Legionellales</taxon>
        <taxon>Legionellaceae</taxon>
        <taxon>Legionella</taxon>
    </lineage>
</organism>
<dbReference type="RefSeq" id="WP_018578406.1">
    <property type="nucleotide sequence ID" value="NZ_KB892434.1"/>
</dbReference>
<dbReference type="eggNOG" id="COG2226">
    <property type="taxonomic scope" value="Bacteria"/>
</dbReference>
<dbReference type="CDD" id="cd02440">
    <property type="entry name" value="AdoMet_MTases"/>
    <property type="match status" value="1"/>
</dbReference>
<dbReference type="Proteomes" id="UP000054600">
    <property type="component" value="Unassembled WGS sequence"/>
</dbReference>
<dbReference type="GO" id="GO:0008168">
    <property type="term" value="F:methyltransferase activity"/>
    <property type="evidence" value="ECO:0007669"/>
    <property type="project" value="UniProtKB-KW"/>
</dbReference>
<accession>A0A0W0Z4W3</accession>
<evidence type="ECO:0000313" key="2">
    <source>
        <dbReference type="EMBL" id="KTD64192.1"/>
    </source>
</evidence>
<reference evidence="2 3" key="1">
    <citation type="submission" date="2015-11" db="EMBL/GenBank/DDBJ databases">
        <title>Genomic analysis of 38 Legionella species identifies large and diverse effector repertoires.</title>
        <authorList>
            <person name="Burstein D."/>
            <person name="Amaro F."/>
            <person name="Zusman T."/>
            <person name="Lifshitz Z."/>
            <person name="Cohen O."/>
            <person name="Gilbert J.A."/>
            <person name="Pupko T."/>
            <person name="Shuman H.A."/>
            <person name="Segal G."/>
        </authorList>
    </citation>
    <scope>NUCLEOTIDE SEQUENCE [LARGE SCALE GENOMIC DNA]</scope>
    <source>
        <strain evidence="2 3">ATCC 49655</strain>
    </source>
</reference>
<feature type="coiled-coil region" evidence="1">
    <location>
        <begin position="243"/>
        <end position="270"/>
    </location>
</feature>
<dbReference type="OrthoDB" id="9804312at2"/>
<dbReference type="Gene3D" id="3.40.50.150">
    <property type="entry name" value="Vaccinia Virus protein VP39"/>
    <property type="match status" value="1"/>
</dbReference>
<dbReference type="InterPro" id="IPR029063">
    <property type="entry name" value="SAM-dependent_MTases_sf"/>
</dbReference>
<keyword evidence="3" id="KW-1185">Reference proteome</keyword>
<protein>
    <submittedName>
        <fullName evidence="2">Putative methyltransferase</fullName>
    </submittedName>
</protein>
<comment type="caution">
    <text evidence="2">The sequence shown here is derived from an EMBL/GenBank/DDBJ whole genome shotgun (WGS) entry which is preliminary data.</text>
</comment>
<evidence type="ECO:0000256" key="1">
    <source>
        <dbReference type="SAM" id="Coils"/>
    </source>
</evidence>
<keyword evidence="2" id="KW-0489">Methyltransferase</keyword>
<sequence>MEDEWYQLFEAKFRGSEASIKNRLKIYLPFIKPLFKLYPDGQVLDIGCGRGEWLDLLTDEGIKTVGLDVNVAFTRYCQQKKLTVIEENVLTFLQKQKADSWLIISAFHVVEHLSFDDLQQLIKEAYRVLQPGGLFILETPNPDNLRVANVTFWFDPTHKRLLPKELLAFLIEQNFYRHKILGLNESKASFSDGIRWSELCAAVSPDYAIVCQKVGDKKIIHLVDEAFKNKYGVTFEEVLEHYENGRQKELLALESRIQKLEKEIIRIRRSYGIIVLLKRIYSHKFWKFKRQ</sequence>
<dbReference type="EMBL" id="LNYW01000019">
    <property type="protein sequence ID" value="KTD64192.1"/>
    <property type="molecule type" value="Genomic_DNA"/>
</dbReference>
<dbReference type="PATRIC" id="fig|1122169.6.peg.714"/>
<keyword evidence="1" id="KW-0175">Coiled coil</keyword>
<name>A0A0W0Z4W3_9GAMM</name>
<proteinExistence type="predicted"/>
<dbReference type="PANTHER" id="PTHR43861">
    <property type="entry name" value="TRANS-ACONITATE 2-METHYLTRANSFERASE-RELATED"/>
    <property type="match status" value="1"/>
</dbReference>
<dbReference type="Pfam" id="PF13489">
    <property type="entry name" value="Methyltransf_23"/>
    <property type="match status" value="1"/>
</dbReference>
<dbReference type="AlphaFoldDB" id="A0A0W0Z4W3"/>